<feature type="transmembrane region" description="Helical" evidence="1">
    <location>
        <begin position="30"/>
        <end position="49"/>
    </location>
</feature>
<dbReference type="Proteomes" id="UP001054889">
    <property type="component" value="Unassembled WGS sequence"/>
</dbReference>
<sequence length="66" mass="8070">MILSPFRLALHQERGITLTLLGKLRKILNFLTRFLWMLWVCLFVMMNYISRQKLNSSWVTCWHMRI</sequence>
<evidence type="ECO:0000313" key="3">
    <source>
        <dbReference type="Proteomes" id="UP001054889"/>
    </source>
</evidence>
<protein>
    <submittedName>
        <fullName evidence="2">Uncharacterized protein</fullName>
    </submittedName>
</protein>
<accession>A0AAV5DPC7</accession>
<organism evidence="2 3">
    <name type="scientific">Eleusine coracana subsp. coracana</name>
    <dbReference type="NCBI Taxonomy" id="191504"/>
    <lineage>
        <taxon>Eukaryota</taxon>
        <taxon>Viridiplantae</taxon>
        <taxon>Streptophyta</taxon>
        <taxon>Embryophyta</taxon>
        <taxon>Tracheophyta</taxon>
        <taxon>Spermatophyta</taxon>
        <taxon>Magnoliopsida</taxon>
        <taxon>Liliopsida</taxon>
        <taxon>Poales</taxon>
        <taxon>Poaceae</taxon>
        <taxon>PACMAD clade</taxon>
        <taxon>Chloridoideae</taxon>
        <taxon>Cynodonteae</taxon>
        <taxon>Eleusininae</taxon>
        <taxon>Eleusine</taxon>
    </lineage>
</organism>
<comment type="caution">
    <text evidence="2">The sequence shown here is derived from an EMBL/GenBank/DDBJ whole genome shotgun (WGS) entry which is preliminary data.</text>
</comment>
<keyword evidence="1" id="KW-0812">Transmembrane</keyword>
<proteinExistence type="predicted"/>
<evidence type="ECO:0000313" key="2">
    <source>
        <dbReference type="EMBL" id="GJN11982.1"/>
    </source>
</evidence>
<keyword evidence="1" id="KW-1133">Transmembrane helix</keyword>
<gene>
    <name evidence="2" type="primary">ga30222</name>
    <name evidence="2" type="ORF">PR202_ga30222</name>
</gene>
<evidence type="ECO:0000256" key="1">
    <source>
        <dbReference type="SAM" id="Phobius"/>
    </source>
</evidence>
<reference evidence="2" key="2">
    <citation type="submission" date="2021-12" db="EMBL/GenBank/DDBJ databases">
        <title>Resequencing data analysis of finger millet.</title>
        <authorList>
            <person name="Hatakeyama M."/>
            <person name="Aluri S."/>
            <person name="Balachadran M.T."/>
            <person name="Sivarajan S.R."/>
            <person name="Poveda L."/>
            <person name="Shimizu-Inatsugi R."/>
            <person name="Schlapbach R."/>
            <person name="Sreeman S.M."/>
            <person name="Shimizu K.K."/>
        </authorList>
    </citation>
    <scope>NUCLEOTIDE SEQUENCE</scope>
</reference>
<name>A0AAV5DPC7_ELECO</name>
<reference evidence="2" key="1">
    <citation type="journal article" date="2018" name="DNA Res.">
        <title>Multiple hybrid de novo genome assembly of finger millet, an orphan allotetraploid crop.</title>
        <authorList>
            <person name="Hatakeyama M."/>
            <person name="Aluri S."/>
            <person name="Balachadran M.T."/>
            <person name="Sivarajan S.R."/>
            <person name="Patrignani A."/>
            <person name="Gruter S."/>
            <person name="Poveda L."/>
            <person name="Shimizu-Inatsugi R."/>
            <person name="Baeten J."/>
            <person name="Francoijs K.J."/>
            <person name="Nataraja K.N."/>
            <person name="Reddy Y.A.N."/>
            <person name="Phadnis S."/>
            <person name="Ravikumar R.L."/>
            <person name="Schlapbach R."/>
            <person name="Sreeman S.M."/>
            <person name="Shimizu K.K."/>
        </authorList>
    </citation>
    <scope>NUCLEOTIDE SEQUENCE</scope>
</reference>
<keyword evidence="1" id="KW-0472">Membrane</keyword>
<dbReference type="EMBL" id="BQKI01000021">
    <property type="protein sequence ID" value="GJN11982.1"/>
    <property type="molecule type" value="Genomic_DNA"/>
</dbReference>
<dbReference type="AlphaFoldDB" id="A0AAV5DPC7"/>
<keyword evidence="3" id="KW-1185">Reference proteome</keyword>